<accession>A0A3E4SA05</accession>
<evidence type="ECO:0000313" key="5">
    <source>
        <dbReference type="EMBL" id="MCP9565723.1"/>
    </source>
</evidence>
<dbReference type="EMBL" id="QSSA01000040">
    <property type="protein sequence ID" value="RGL55399.1"/>
    <property type="molecule type" value="Genomic_DNA"/>
</dbReference>
<feature type="region of interest" description="Disordered" evidence="2">
    <location>
        <begin position="215"/>
        <end position="244"/>
    </location>
</feature>
<organism evidence="7 10">
    <name type="scientific">Segatella copri</name>
    <dbReference type="NCBI Taxonomy" id="165179"/>
    <lineage>
        <taxon>Bacteria</taxon>
        <taxon>Pseudomonadati</taxon>
        <taxon>Bacteroidota</taxon>
        <taxon>Bacteroidia</taxon>
        <taxon>Bacteroidales</taxon>
        <taxon>Prevotellaceae</taxon>
        <taxon>Segatella</taxon>
    </lineage>
</organism>
<evidence type="ECO:0000313" key="9">
    <source>
        <dbReference type="Proteomes" id="UP000261187"/>
    </source>
</evidence>
<dbReference type="EMBL" id="QRVA01000048">
    <property type="protein sequence ID" value="RGS11838.1"/>
    <property type="molecule type" value="Genomic_DNA"/>
</dbReference>
<evidence type="ECO:0000313" key="11">
    <source>
        <dbReference type="Proteomes" id="UP000285604"/>
    </source>
</evidence>
<evidence type="ECO:0000256" key="1">
    <source>
        <dbReference type="SAM" id="Coils"/>
    </source>
</evidence>
<dbReference type="InterPro" id="IPR055407">
    <property type="entry name" value="TraM_C"/>
</dbReference>
<feature type="domain" description="Conjugative transposon TraM C-terminal" evidence="4">
    <location>
        <begin position="294"/>
        <end position="442"/>
    </location>
</feature>
<keyword evidence="3" id="KW-1133">Transmembrane helix</keyword>
<reference evidence="5" key="2">
    <citation type="submission" date="2022-07" db="EMBL/GenBank/DDBJ databases">
        <title>Prevotella copri.</title>
        <authorList>
            <person name="Yang C."/>
        </authorList>
    </citation>
    <scope>NUCLEOTIDE SEQUENCE</scope>
    <source>
        <strain evidence="5">HF2107</strain>
    </source>
</reference>
<dbReference type="NCBIfam" id="TIGR03779">
    <property type="entry name" value="Bac_Flav_CT_M"/>
    <property type="match status" value="1"/>
</dbReference>
<evidence type="ECO:0000256" key="3">
    <source>
        <dbReference type="SAM" id="Phobius"/>
    </source>
</evidence>
<dbReference type="Proteomes" id="UP000261187">
    <property type="component" value="Unassembled WGS sequence"/>
</dbReference>
<dbReference type="Proteomes" id="UP001205531">
    <property type="component" value="Unassembled WGS sequence"/>
</dbReference>
<gene>
    <name evidence="7" type="primary">traM</name>
    <name evidence="7" type="ORF">DWY11_13710</name>
    <name evidence="8" type="ORF">DXA63_10325</name>
    <name evidence="6" type="ORF">DXC61_13835</name>
    <name evidence="5" type="ORF">NNC64_14420</name>
</gene>
<evidence type="ECO:0000313" key="10">
    <source>
        <dbReference type="Proteomes" id="UP000283872"/>
    </source>
</evidence>
<evidence type="ECO:0000313" key="6">
    <source>
        <dbReference type="EMBL" id="RGL55399.1"/>
    </source>
</evidence>
<feature type="compositionally biased region" description="Low complexity" evidence="2">
    <location>
        <begin position="215"/>
        <end position="227"/>
    </location>
</feature>
<dbReference type="Proteomes" id="UP000285604">
    <property type="component" value="Unassembled WGS sequence"/>
</dbReference>
<keyword evidence="3" id="KW-0812">Transmembrane</keyword>
<evidence type="ECO:0000259" key="4">
    <source>
        <dbReference type="Pfam" id="PF12508"/>
    </source>
</evidence>
<dbReference type="EMBL" id="JANDWZ010000047">
    <property type="protein sequence ID" value="MCP9565723.1"/>
    <property type="molecule type" value="Genomic_DNA"/>
</dbReference>
<keyword evidence="3" id="KW-0472">Membrane</keyword>
<feature type="coiled-coil region" evidence="1">
    <location>
        <begin position="170"/>
        <end position="197"/>
    </location>
</feature>
<dbReference type="Pfam" id="PF12508">
    <property type="entry name" value="Transposon_TraM"/>
    <property type="match status" value="1"/>
</dbReference>
<evidence type="ECO:0000256" key="2">
    <source>
        <dbReference type="SAM" id="MobiDB-lite"/>
    </source>
</evidence>
<dbReference type="RefSeq" id="WP_117695632.1">
    <property type="nucleotide sequence ID" value="NZ_CP152346.1"/>
</dbReference>
<evidence type="ECO:0000313" key="8">
    <source>
        <dbReference type="EMBL" id="RGX93231.1"/>
    </source>
</evidence>
<keyword evidence="1" id="KW-0175">Coiled coil</keyword>
<feature type="transmembrane region" description="Helical" evidence="3">
    <location>
        <begin position="32"/>
        <end position="50"/>
    </location>
</feature>
<comment type="caution">
    <text evidence="7">The sequence shown here is derived from an EMBL/GenBank/DDBJ whole genome shotgun (WGS) entry which is preliminary data.</text>
</comment>
<dbReference type="InterPro" id="IPR022187">
    <property type="entry name" value="Conjug_transposon_TraM"/>
</dbReference>
<proteinExistence type="predicted"/>
<protein>
    <submittedName>
        <fullName evidence="7">Conjugative transposon protein TraM</fullName>
    </submittedName>
</protein>
<evidence type="ECO:0000313" key="7">
    <source>
        <dbReference type="EMBL" id="RGS11838.1"/>
    </source>
</evidence>
<name>A0A3E4SA05_9BACT</name>
<feature type="region of interest" description="Disordered" evidence="2">
    <location>
        <begin position="1"/>
        <end position="23"/>
    </location>
</feature>
<feature type="region of interest" description="Disordered" evidence="2">
    <location>
        <begin position="57"/>
        <end position="80"/>
    </location>
</feature>
<reference evidence="9 10" key="1">
    <citation type="submission" date="2018-08" db="EMBL/GenBank/DDBJ databases">
        <title>A genome reference for cultivated species of the human gut microbiota.</title>
        <authorList>
            <person name="Zou Y."/>
            <person name="Xue W."/>
            <person name="Luo G."/>
        </authorList>
    </citation>
    <scope>NUCLEOTIDE SEQUENCE [LARGE SCALE GENOMIC DNA]</scope>
    <source>
        <strain evidence="7 10">AF24-12</strain>
        <strain evidence="8 11">OF03-3</strain>
        <strain evidence="6 9">TF06-40</strain>
    </source>
</reference>
<feature type="compositionally biased region" description="Basic and acidic residues" evidence="2">
    <location>
        <begin position="70"/>
        <end position="80"/>
    </location>
</feature>
<dbReference type="EMBL" id="QSCI01000047">
    <property type="protein sequence ID" value="RGX93231.1"/>
    <property type="molecule type" value="Genomic_DNA"/>
</dbReference>
<dbReference type="AlphaFoldDB" id="A0A3E4SA05"/>
<dbReference type="Proteomes" id="UP000283872">
    <property type="component" value="Unassembled WGS sequence"/>
</dbReference>
<sequence length="447" mass="49193">MEKEKNDKMEPDKAPKEKKPLTEEQRIKRNKMIAIPCMCLVCALVLWLIFKPSASEGEKGSKGFNMEMPDAEKTDVEADKRKAYSKEDFANKQKEKSRAMNTLGEYMPGMDSTASGQDKDFDLMQSGGQPTKAERQETDAIRSSAEAYRTLNTTLGGFYEQPQQGESSEDAELRKRLDELEASMMQQESKRSNMDEQVALMEKSYQLAAKYMPGGNANAASPSSAETATEENKEAVTKGKKAKITPVRQVQRRVVSSLNRPMSNGEFVASYSEKASARFNTAIGRGGVSDKNTISACIHGNQTITDGQAVRLRLLESMRVGNREIPRNSVIVGVARLQGERLSIALKSIEHNGMIIPIELAVYDNDGQEGIFIPKSMEVDAAKEVGANMGSSLNSSINISSNAGAQLASDLGKGVIQGVSQYISKKMRTVKIHLKAGYRVMLYQEED</sequence>